<evidence type="ECO:0000313" key="2">
    <source>
        <dbReference type="EMBL" id="VAW36345.1"/>
    </source>
</evidence>
<dbReference type="NCBIfam" id="TIGR02532">
    <property type="entry name" value="IV_pilin_GFxxxE"/>
    <property type="match status" value="1"/>
</dbReference>
<evidence type="ECO:0008006" key="3">
    <source>
        <dbReference type="Google" id="ProtNLM"/>
    </source>
</evidence>
<name>A0A3B0UYJ3_9ZZZZ</name>
<dbReference type="Pfam" id="PF07963">
    <property type="entry name" value="N_methyl"/>
    <property type="match status" value="1"/>
</dbReference>
<gene>
    <name evidence="2" type="ORF">MNBD_DELTA02-96</name>
</gene>
<dbReference type="Gene3D" id="3.30.700.10">
    <property type="entry name" value="Glycoprotein, Type 4 Pilin"/>
    <property type="match status" value="1"/>
</dbReference>
<keyword evidence="1" id="KW-1133">Transmembrane helix</keyword>
<dbReference type="EMBL" id="UOEZ01000039">
    <property type="protein sequence ID" value="VAW36345.1"/>
    <property type="molecule type" value="Genomic_DNA"/>
</dbReference>
<feature type="transmembrane region" description="Helical" evidence="1">
    <location>
        <begin position="20"/>
        <end position="39"/>
    </location>
</feature>
<protein>
    <recommendedName>
        <fullName evidence="3">General secretion pathway GspH domain-containing protein</fullName>
    </recommendedName>
</protein>
<accession>A0A3B0UYJ3</accession>
<reference evidence="2" key="1">
    <citation type="submission" date="2018-06" db="EMBL/GenBank/DDBJ databases">
        <authorList>
            <person name="Zhirakovskaya E."/>
        </authorList>
    </citation>
    <scope>NUCLEOTIDE SEQUENCE</scope>
</reference>
<keyword evidence="1" id="KW-0812">Transmembrane</keyword>
<organism evidence="2">
    <name type="scientific">hydrothermal vent metagenome</name>
    <dbReference type="NCBI Taxonomy" id="652676"/>
    <lineage>
        <taxon>unclassified sequences</taxon>
        <taxon>metagenomes</taxon>
        <taxon>ecological metagenomes</taxon>
    </lineage>
</organism>
<dbReference type="InterPro" id="IPR045584">
    <property type="entry name" value="Pilin-like"/>
</dbReference>
<proteinExistence type="predicted"/>
<dbReference type="SUPFAM" id="SSF54523">
    <property type="entry name" value="Pili subunits"/>
    <property type="match status" value="1"/>
</dbReference>
<dbReference type="AlphaFoldDB" id="A0A3B0UYJ3"/>
<dbReference type="PROSITE" id="PS00409">
    <property type="entry name" value="PROKAR_NTER_METHYL"/>
    <property type="match status" value="1"/>
</dbReference>
<keyword evidence="1" id="KW-0472">Membrane</keyword>
<sequence length="166" mass="18815">MKGSLNHPRRLCAGFTLVELLVVISIMTIIMVIAIPNFLRWRESTRSKEVAWDIVGMGRYGRQLAANNNLEYRLEFDIDGRRYRLTRGNVPFGSTVWVEEKPWENLNQFVNWSTGSACNGTTDIDIEFNPNGTADAAVDTICISDQDNNLRFTLVVSLTVGMIRIE</sequence>
<evidence type="ECO:0000256" key="1">
    <source>
        <dbReference type="SAM" id="Phobius"/>
    </source>
</evidence>
<dbReference type="InterPro" id="IPR012902">
    <property type="entry name" value="N_methyl_site"/>
</dbReference>